<keyword evidence="3 10" id="KW-1134">Transmembrane beta strand</keyword>
<keyword evidence="5 12" id="KW-0732">Signal</keyword>
<evidence type="ECO:0000256" key="4">
    <source>
        <dbReference type="ARBA" id="ARBA00022692"/>
    </source>
</evidence>
<dbReference type="SUPFAM" id="SSF49464">
    <property type="entry name" value="Carboxypeptidase regulatory domain-like"/>
    <property type="match status" value="1"/>
</dbReference>
<evidence type="ECO:0000256" key="11">
    <source>
        <dbReference type="RuleBase" id="RU003357"/>
    </source>
</evidence>
<accession>A0A4U1C610</accession>
<evidence type="ECO:0000256" key="6">
    <source>
        <dbReference type="ARBA" id="ARBA00023077"/>
    </source>
</evidence>
<reference evidence="15 16" key="1">
    <citation type="submission" date="2019-04" db="EMBL/GenBank/DDBJ databases">
        <title>Pedobacter sp. AR-2-6 sp. nov., isolated from Arctic soil.</title>
        <authorList>
            <person name="Dahal R.H."/>
            <person name="Kim D.-U."/>
        </authorList>
    </citation>
    <scope>NUCLEOTIDE SEQUENCE [LARGE SCALE GENOMIC DNA]</scope>
    <source>
        <strain evidence="15 16">AR-2-6</strain>
    </source>
</reference>
<dbReference type="PROSITE" id="PS52016">
    <property type="entry name" value="TONB_DEPENDENT_REC_3"/>
    <property type="match status" value="1"/>
</dbReference>
<keyword evidence="8 15" id="KW-0675">Receptor</keyword>
<comment type="similarity">
    <text evidence="10 11">Belongs to the TonB-dependent receptor family.</text>
</comment>
<evidence type="ECO:0000256" key="7">
    <source>
        <dbReference type="ARBA" id="ARBA00023136"/>
    </source>
</evidence>
<dbReference type="InterPro" id="IPR000531">
    <property type="entry name" value="Beta-barrel_TonB"/>
</dbReference>
<keyword evidence="2 10" id="KW-0813">Transport</keyword>
<evidence type="ECO:0000256" key="10">
    <source>
        <dbReference type="PROSITE-ProRule" id="PRU01360"/>
    </source>
</evidence>
<dbReference type="RefSeq" id="WP_136877386.1">
    <property type="nucleotide sequence ID" value="NZ_SWBO01000006.1"/>
</dbReference>
<evidence type="ECO:0000256" key="5">
    <source>
        <dbReference type="ARBA" id="ARBA00022729"/>
    </source>
</evidence>
<dbReference type="EMBL" id="SWBO01000006">
    <property type="protein sequence ID" value="TKB99693.1"/>
    <property type="molecule type" value="Genomic_DNA"/>
</dbReference>
<evidence type="ECO:0000256" key="3">
    <source>
        <dbReference type="ARBA" id="ARBA00022452"/>
    </source>
</evidence>
<dbReference type="InterPro" id="IPR039426">
    <property type="entry name" value="TonB-dep_rcpt-like"/>
</dbReference>
<dbReference type="Gene3D" id="2.60.40.1120">
    <property type="entry name" value="Carboxypeptidase-like, regulatory domain"/>
    <property type="match status" value="1"/>
</dbReference>
<evidence type="ECO:0000313" key="15">
    <source>
        <dbReference type="EMBL" id="TKB99693.1"/>
    </source>
</evidence>
<name>A0A4U1C610_9SPHI</name>
<dbReference type="InterPro" id="IPR008969">
    <property type="entry name" value="CarboxyPept-like_regulatory"/>
</dbReference>
<feature type="signal peptide" evidence="12">
    <location>
        <begin position="1"/>
        <end position="19"/>
    </location>
</feature>
<dbReference type="SUPFAM" id="SSF56935">
    <property type="entry name" value="Porins"/>
    <property type="match status" value="1"/>
</dbReference>
<feature type="domain" description="TonB-dependent receptor plug" evidence="14">
    <location>
        <begin position="119"/>
        <end position="222"/>
    </location>
</feature>
<dbReference type="OrthoDB" id="9795928at2"/>
<keyword evidence="16" id="KW-1185">Reference proteome</keyword>
<evidence type="ECO:0000256" key="2">
    <source>
        <dbReference type="ARBA" id="ARBA00022448"/>
    </source>
</evidence>
<dbReference type="Pfam" id="PF07715">
    <property type="entry name" value="Plug"/>
    <property type="match status" value="1"/>
</dbReference>
<dbReference type="Gene3D" id="2.40.170.20">
    <property type="entry name" value="TonB-dependent receptor, beta-barrel domain"/>
    <property type="match status" value="1"/>
</dbReference>
<protein>
    <submittedName>
        <fullName evidence="15">TonB-dependent receptor</fullName>
    </submittedName>
</protein>
<dbReference type="InterPro" id="IPR012910">
    <property type="entry name" value="Plug_dom"/>
</dbReference>
<evidence type="ECO:0000259" key="13">
    <source>
        <dbReference type="Pfam" id="PF00593"/>
    </source>
</evidence>
<feature type="domain" description="TonB-dependent receptor-like beta-barrel" evidence="13">
    <location>
        <begin position="386"/>
        <end position="761"/>
    </location>
</feature>
<evidence type="ECO:0000313" key="16">
    <source>
        <dbReference type="Proteomes" id="UP000310477"/>
    </source>
</evidence>
<dbReference type="PANTHER" id="PTHR30069">
    <property type="entry name" value="TONB-DEPENDENT OUTER MEMBRANE RECEPTOR"/>
    <property type="match status" value="1"/>
</dbReference>
<feature type="chain" id="PRO_5020253466" evidence="12">
    <location>
        <begin position="20"/>
        <end position="800"/>
    </location>
</feature>
<gene>
    <name evidence="15" type="ORF">FA045_12360</name>
</gene>
<dbReference type="AlphaFoldDB" id="A0A4U1C610"/>
<evidence type="ECO:0000256" key="12">
    <source>
        <dbReference type="SAM" id="SignalP"/>
    </source>
</evidence>
<evidence type="ECO:0000256" key="1">
    <source>
        <dbReference type="ARBA" id="ARBA00004571"/>
    </source>
</evidence>
<dbReference type="GO" id="GO:0044718">
    <property type="term" value="P:siderophore transmembrane transport"/>
    <property type="evidence" value="ECO:0007669"/>
    <property type="project" value="TreeGrafter"/>
</dbReference>
<dbReference type="GO" id="GO:0009279">
    <property type="term" value="C:cell outer membrane"/>
    <property type="evidence" value="ECO:0007669"/>
    <property type="project" value="UniProtKB-SubCell"/>
</dbReference>
<dbReference type="Gene3D" id="2.170.130.10">
    <property type="entry name" value="TonB-dependent receptor, plug domain"/>
    <property type="match status" value="1"/>
</dbReference>
<keyword evidence="6 11" id="KW-0798">TonB box</keyword>
<keyword evidence="7 10" id="KW-0472">Membrane</keyword>
<sequence>MKKFSILGFILLCQVFVFAQQSQLNGRVLTSNGTAVFGATINISPAAKTLNSNTNGTFIYDGQIGETLTINISKEGFLKETRTLTLKNAQQILTIKLAASSYLLNEVLIKDNRIENLQKEQSLNVEVVNADFIQRNLGGSLMKTLERLPGIKTIGIGSGQSKPLIRGLGFNRVVVVDKGVKHEGQQWGADHGLELDQFAAGEVEILKGAASFMYGSDAIAGAINVKPTRAPAKHSLGGNVDLIGKTNNNLYGTSVNLFGRNDRYFFDSRFTYQNYGDYRVPTDRVSVYNFQVPLDKNYLRNTAGNENGIHLSAGILGEKFNSIFYLNNVFSESGFFANAHGLEPRNVDLALHDRSNRDILLPKQQVNHFKLINRSDLQLNNHKVEIELGYQRNFRQEFSQYVNHGYMPAIFPENFGIPRDTEREFDKNVYSVNLKDKFELGKHQLSFGGNVEYQDNSINGWTFLVPGFKQFTSGAFVYDQLQLNEKTILHGALRYDYGRIKLNKYTDWFASTLNDGSTQNLVRADDLTRNFNSFVWSVGINYNPEKFIFKANIGKSFRMPIAKELGANGVNYHYFSYEKGDPTLSPEKSYQADATIGWKEKNWSVKFSPFYNYFPNYIYLNPTANYDYFYGAGNQVFEYAQSEVMRYGGELQFNYQISKFLSTEVLGEYLYAEQLSGSKKGFTLPFSPPPSVLFNLTYTPKDHQLLIDTYFSVDYRITATQNNIVPPERKTDGFYIINLQVGTKLHLYKQPLMISLQAQNLLDTKYMNHTSFYRLIELPEAGRNIILSLKIPFNLSHTQN</sequence>
<dbReference type="Pfam" id="PF00593">
    <property type="entry name" value="TonB_dep_Rec_b-barrel"/>
    <property type="match status" value="1"/>
</dbReference>
<comment type="subcellular location">
    <subcellularLocation>
        <location evidence="1 10">Cell outer membrane</location>
        <topology evidence="1 10">Multi-pass membrane protein</topology>
    </subcellularLocation>
</comment>
<evidence type="ECO:0000256" key="8">
    <source>
        <dbReference type="ARBA" id="ARBA00023170"/>
    </source>
</evidence>
<comment type="caution">
    <text evidence="15">The sequence shown here is derived from an EMBL/GenBank/DDBJ whole genome shotgun (WGS) entry which is preliminary data.</text>
</comment>
<dbReference type="Proteomes" id="UP000310477">
    <property type="component" value="Unassembled WGS sequence"/>
</dbReference>
<organism evidence="15 16">
    <name type="scientific">Pedobacter cryotolerans</name>
    <dbReference type="NCBI Taxonomy" id="2571270"/>
    <lineage>
        <taxon>Bacteria</taxon>
        <taxon>Pseudomonadati</taxon>
        <taxon>Bacteroidota</taxon>
        <taxon>Sphingobacteriia</taxon>
        <taxon>Sphingobacteriales</taxon>
        <taxon>Sphingobacteriaceae</taxon>
        <taxon>Pedobacter</taxon>
    </lineage>
</organism>
<dbReference type="PANTHER" id="PTHR30069:SF29">
    <property type="entry name" value="HEMOGLOBIN AND HEMOGLOBIN-HAPTOGLOBIN-BINDING PROTEIN 1-RELATED"/>
    <property type="match status" value="1"/>
</dbReference>
<evidence type="ECO:0000259" key="14">
    <source>
        <dbReference type="Pfam" id="PF07715"/>
    </source>
</evidence>
<dbReference type="GO" id="GO:0015344">
    <property type="term" value="F:siderophore uptake transmembrane transporter activity"/>
    <property type="evidence" value="ECO:0007669"/>
    <property type="project" value="TreeGrafter"/>
</dbReference>
<keyword evidence="4 10" id="KW-0812">Transmembrane</keyword>
<keyword evidence="9 10" id="KW-0998">Cell outer membrane</keyword>
<proteinExistence type="inferred from homology"/>
<dbReference type="InterPro" id="IPR037066">
    <property type="entry name" value="Plug_dom_sf"/>
</dbReference>
<evidence type="ECO:0000256" key="9">
    <source>
        <dbReference type="ARBA" id="ARBA00023237"/>
    </source>
</evidence>
<dbReference type="InterPro" id="IPR036942">
    <property type="entry name" value="Beta-barrel_TonB_sf"/>
</dbReference>